<dbReference type="PANTHER" id="PTHR30319">
    <property type="entry name" value="PHENYLACETIC ACID REGULATOR-RELATED TRANSCRIPTIONAL REPRESSOR"/>
    <property type="match status" value="1"/>
</dbReference>
<gene>
    <name evidence="4" type="primary">paaX</name>
    <name evidence="4" type="ORF">Airi01_062920</name>
</gene>
<feature type="domain" description="Transcriptional repressor PaaX-like N-terminal" evidence="1">
    <location>
        <begin position="21"/>
        <end position="83"/>
    </location>
</feature>
<evidence type="ECO:0000313" key="5">
    <source>
        <dbReference type="Proteomes" id="UP001165135"/>
    </source>
</evidence>
<comment type="caution">
    <text evidence="4">The sequence shown here is derived from an EMBL/GenBank/DDBJ whole genome shotgun (WGS) entry which is preliminary data.</text>
</comment>
<sequence>MSPAPSLDLPRSQAGSSSQHLLTTLLGDYWIGRTEHLPSAALVALLGEFDIGPTAARAALNRLARRGVVVPSKVGRNSYYGLAPGTSDMLLAGGYRFVSFGQENESWDGQWTIAMFTLSERERELRYSVYSRLRWLGFAPLYDGTWVSARPVAEQARQELDELGLGEVTIFRAVEHTPSARRPIDAWDLDEIAARYTEFVSAYEPLRTQVRNGDVGASQALLSRTHIMDSWRSFPGIDPDLPSNLLPSRWPRREAYELFVEVYDQLGSLAAIRVRQIVERYSPDLAELIKYNTTDDLLELGRQALERRRVPHQVETAGKAPSLNATT</sequence>
<dbReference type="InterPro" id="IPR013225">
    <property type="entry name" value="PaaX_C"/>
</dbReference>
<dbReference type="AlphaFoldDB" id="A0A9W6RQC3"/>
<organism evidence="4 5">
    <name type="scientific">Actinoallomurus iriomotensis</name>
    <dbReference type="NCBI Taxonomy" id="478107"/>
    <lineage>
        <taxon>Bacteria</taxon>
        <taxon>Bacillati</taxon>
        <taxon>Actinomycetota</taxon>
        <taxon>Actinomycetes</taxon>
        <taxon>Streptosporangiales</taxon>
        <taxon>Thermomonosporaceae</taxon>
        <taxon>Actinoallomurus</taxon>
    </lineage>
</organism>
<evidence type="ECO:0000259" key="3">
    <source>
        <dbReference type="Pfam" id="PF20803"/>
    </source>
</evidence>
<protein>
    <submittedName>
        <fullName evidence="4">PaaX family transcriptional regulator</fullName>
    </submittedName>
</protein>
<dbReference type="InterPro" id="IPR036388">
    <property type="entry name" value="WH-like_DNA-bd_sf"/>
</dbReference>
<dbReference type="InterPro" id="IPR012906">
    <property type="entry name" value="PaaX-like_N"/>
</dbReference>
<dbReference type="Gene3D" id="3.30.70.2650">
    <property type="match status" value="1"/>
</dbReference>
<dbReference type="InterPro" id="IPR048846">
    <property type="entry name" value="PaaX-like_central"/>
</dbReference>
<dbReference type="PIRSF" id="PIRSF020623">
    <property type="entry name" value="PaaX"/>
    <property type="match status" value="1"/>
</dbReference>
<dbReference type="Gene3D" id="1.20.58.1460">
    <property type="match status" value="1"/>
</dbReference>
<dbReference type="Gene3D" id="1.10.10.10">
    <property type="entry name" value="Winged helix-like DNA-binding domain superfamily/Winged helix DNA-binding domain"/>
    <property type="match status" value="1"/>
</dbReference>
<feature type="domain" description="Transcriptional repressor PaaX-like central Cas2-like" evidence="3">
    <location>
        <begin position="105"/>
        <end position="179"/>
    </location>
</feature>
<dbReference type="PANTHER" id="PTHR30319:SF1">
    <property type="entry name" value="TRANSCRIPTIONAL REPRESSOR PAAX"/>
    <property type="match status" value="1"/>
</dbReference>
<accession>A0A9W6RQC3</accession>
<dbReference type="GO" id="GO:0006351">
    <property type="term" value="P:DNA-templated transcription"/>
    <property type="evidence" value="ECO:0007669"/>
    <property type="project" value="InterPro"/>
</dbReference>
<reference evidence="4" key="1">
    <citation type="submission" date="2023-03" db="EMBL/GenBank/DDBJ databases">
        <title>Actinoallomurus iriomotensis NBRC 103681.</title>
        <authorList>
            <person name="Ichikawa N."/>
            <person name="Sato H."/>
            <person name="Tonouchi N."/>
        </authorList>
    </citation>
    <scope>NUCLEOTIDE SEQUENCE</scope>
    <source>
        <strain evidence="4">NBRC 103681</strain>
    </source>
</reference>
<feature type="domain" description="Transcriptional repressor PaaX-like C-terminal" evidence="2">
    <location>
        <begin position="187"/>
        <end position="270"/>
    </location>
</feature>
<evidence type="ECO:0000313" key="4">
    <source>
        <dbReference type="EMBL" id="GLY78025.1"/>
    </source>
</evidence>
<dbReference type="RefSeq" id="WP_285628384.1">
    <property type="nucleotide sequence ID" value="NZ_BSTJ01000008.1"/>
</dbReference>
<dbReference type="EMBL" id="BSTJ01000008">
    <property type="protein sequence ID" value="GLY78025.1"/>
    <property type="molecule type" value="Genomic_DNA"/>
</dbReference>
<dbReference type="Pfam" id="PF07848">
    <property type="entry name" value="PaaX"/>
    <property type="match status" value="1"/>
</dbReference>
<evidence type="ECO:0000259" key="1">
    <source>
        <dbReference type="Pfam" id="PF07848"/>
    </source>
</evidence>
<name>A0A9W6RQC3_9ACTN</name>
<dbReference type="Proteomes" id="UP001165135">
    <property type="component" value="Unassembled WGS sequence"/>
</dbReference>
<dbReference type="Pfam" id="PF20803">
    <property type="entry name" value="PaaX_M"/>
    <property type="match status" value="1"/>
</dbReference>
<evidence type="ECO:0000259" key="2">
    <source>
        <dbReference type="Pfam" id="PF08223"/>
    </source>
</evidence>
<dbReference type="InterPro" id="IPR011965">
    <property type="entry name" value="PaaX_trns_reg"/>
</dbReference>
<proteinExistence type="predicted"/>
<dbReference type="Pfam" id="PF08223">
    <property type="entry name" value="PaaX_C"/>
    <property type="match status" value="1"/>
</dbReference>